<dbReference type="eggNOG" id="KOG3493">
    <property type="taxonomic scope" value="Eukaryota"/>
</dbReference>
<proteinExistence type="predicted"/>
<protein>
    <recommendedName>
        <fullName evidence="1">Ubiquitin-like protein 5</fullName>
    </recommendedName>
</protein>
<evidence type="ECO:0000256" key="1">
    <source>
        <dbReference type="ARBA" id="ARBA00021360"/>
    </source>
</evidence>
<gene>
    <name evidence="5" type="ORF">H920_08543</name>
</gene>
<evidence type="ECO:0000256" key="4">
    <source>
        <dbReference type="ARBA" id="ARBA00059610"/>
    </source>
</evidence>
<accession>A0A091DHP9</accession>
<organism evidence="5 6">
    <name type="scientific">Fukomys damarensis</name>
    <name type="common">Damaraland mole rat</name>
    <name type="synonym">Cryptomys damarensis</name>
    <dbReference type="NCBI Taxonomy" id="885580"/>
    <lineage>
        <taxon>Eukaryota</taxon>
        <taxon>Metazoa</taxon>
        <taxon>Chordata</taxon>
        <taxon>Craniata</taxon>
        <taxon>Vertebrata</taxon>
        <taxon>Euteleostomi</taxon>
        <taxon>Mammalia</taxon>
        <taxon>Eutheria</taxon>
        <taxon>Euarchontoglires</taxon>
        <taxon>Glires</taxon>
        <taxon>Rodentia</taxon>
        <taxon>Hystricomorpha</taxon>
        <taxon>Bathyergidae</taxon>
        <taxon>Fukomys</taxon>
    </lineage>
</organism>
<keyword evidence="2" id="KW-0833">Ubl conjugation pathway</keyword>
<dbReference type="PANTHER" id="PTHR13042">
    <property type="entry name" value="UBIQUITIN-LIKE PROTEIN 5"/>
    <property type="match status" value="1"/>
</dbReference>
<dbReference type="AlphaFoldDB" id="A0A091DHP9"/>
<comment type="subunit">
    <text evidence="3">Interacts with CLK1, CLK3 and CLK4. Interacts with coilin/COIL. Interacts with spliceosome components SART1 and EFTUD2. Interacts with FANCI; this interaction promotes FANCI dimerization.</text>
</comment>
<evidence type="ECO:0000256" key="3">
    <source>
        <dbReference type="ARBA" id="ARBA00046630"/>
    </source>
</evidence>
<name>A0A091DHP9_FUKDA</name>
<dbReference type="FunFam" id="3.10.20.90:FF:000052">
    <property type="entry name" value="Ubiquitin-like protein 5"/>
    <property type="match status" value="1"/>
</dbReference>
<dbReference type="OrthoDB" id="3881at2759"/>
<keyword evidence="6" id="KW-1185">Reference proteome</keyword>
<dbReference type="InterPro" id="IPR039732">
    <property type="entry name" value="Hub1/Ubl5"/>
</dbReference>
<dbReference type="SUPFAM" id="SSF54236">
    <property type="entry name" value="Ubiquitin-like"/>
    <property type="match status" value="1"/>
</dbReference>
<sequence>MIEVVCNNCLRKKVCVRCNTDETTGDLKKLLVTHTGTRGNKVVLKKQCTIFKDRVFLVDYEIHSGMNLELYYQ</sequence>
<reference evidence="5 6" key="1">
    <citation type="submission" date="2013-11" db="EMBL/GenBank/DDBJ databases">
        <title>The Damaraland mole rat (Fukomys damarensis) genome and evolution of African mole rats.</title>
        <authorList>
            <person name="Gladyshev V.N."/>
            <person name="Fang X."/>
        </authorList>
    </citation>
    <scope>NUCLEOTIDE SEQUENCE [LARGE SCALE GENOMIC DNA]</scope>
    <source>
        <tissue evidence="5">Liver</tissue>
    </source>
</reference>
<evidence type="ECO:0000313" key="6">
    <source>
        <dbReference type="Proteomes" id="UP000028990"/>
    </source>
</evidence>
<evidence type="ECO:0000256" key="2">
    <source>
        <dbReference type="ARBA" id="ARBA00022786"/>
    </source>
</evidence>
<comment type="function">
    <text evidence="4">Ubiquitin-like protein that plays a role in cell proliferation and sister chromatid cohesion by associating with spliceosomal proteins. Participates thereby in pre-mRNA splicing by maintaining spliceosome integrity. Promotes the functional integrity of the Fanconi anemia DNA repair pathway by interacting with FANCI component and subsequently mediating the formation of FANCI homodimers. Also plays a protective role against ER stress-induced apoptosis.</text>
</comment>
<dbReference type="EMBL" id="KN122516">
    <property type="protein sequence ID" value="KFO30033.1"/>
    <property type="molecule type" value="Genomic_DNA"/>
</dbReference>
<dbReference type="Gene3D" id="3.10.20.90">
    <property type="entry name" value="Phosphatidylinositol 3-kinase Catalytic Subunit, Chain A, domain 1"/>
    <property type="match status" value="1"/>
</dbReference>
<dbReference type="InterPro" id="IPR029071">
    <property type="entry name" value="Ubiquitin-like_domsf"/>
</dbReference>
<evidence type="ECO:0000313" key="5">
    <source>
        <dbReference type="EMBL" id="KFO30033.1"/>
    </source>
</evidence>
<dbReference type="Proteomes" id="UP000028990">
    <property type="component" value="Unassembled WGS sequence"/>
</dbReference>